<name>A0A1G6T448_9RHOB</name>
<dbReference type="InterPro" id="IPR035437">
    <property type="entry name" value="SNase_OB-fold_sf"/>
</dbReference>
<dbReference type="SUPFAM" id="SSF50199">
    <property type="entry name" value="Staphylococcal nuclease"/>
    <property type="match status" value="1"/>
</dbReference>
<gene>
    <name evidence="2" type="ORF">SAMN05421538_101185</name>
</gene>
<reference evidence="2 3" key="1">
    <citation type="submission" date="2016-10" db="EMBL/GenBank/DDBJ databases">
        <authorList>
            <person name="de Groot N.N."/>
        </authorList>
    </citation>
    <scope>NUCLEOTIDE SEQUENCE [LARGE SCALE GENOMIC DNA]</scope>
    <source>
        <strain evidence="2 3">DSM 22220</strain>
    </source>
</reference>
<evidence type="ECO:0000313" key="2">
    <source>
        <dbReference type="EMBL" id="SDD23922.1"/>
    </source>
</evidence>
<dbReference type="InterPro" id="IPR016071">
    <property type="entry name" value="Staphylococal_nuclease_OB-fold"/>
</dbReference>
<dbReference type="PROSITE" id="PS50830">
    <property type="entry name" value="TNASE_3"/>
    <property type="match status" value="1"/>
</dbReference>
<accession>A0A1G6T448</accession>
<dbReference type="Gene3D" id="2.40.50.90">
    <property type="match status" value="1"/>
</dbReference>
<sequence length="324" mass="36408">MSGVRVDGIVEKITDGDTVRVAALDRLFKIRLLGLDTEESNPNPSKPVTRWGKEASAFAAQILPVGSPVTIEFPGDEDVLVDGEINVRYLDNYQRPLAFLHLPRPVDGYTDFSELMIRKGYSPYFVKYGRAAFADHDARYARAEFNAQIDNIGVWNQFEANGAMIPEAAPRNYARLMVWWELRARVIDGFRAARAANPDLMLFNTRIDYDRLVEKAARGDTVTVFMELTKGATVSGLHHVIRSGSLAQPFQLFLPMEDRPEIAAIKRLLNNRYIAEGEDFPRRNYAYVTGALKLYNNRPEMVVRDVSQISDNPPLMPQVGAQGG</sequence>
<dbReference type="OrthoDB" id="72963at2"/>
<evidence type="ECO:0000313" key="3">
    <source>
        <dbReference type="Proteomes" id="UP000199344"/>
    </source>
</evidence>
<dbReference type="Pfam" id="PF00565">
    <property type="entry name" value="SNase"/>
    <property type="match status" value="1"/>
</dbReference>
<dbReference type="AlphaFoldDB" id="A0A1G6T448"/>
<dbReference type="SMART" id="SM00318">
    <property type="entry name" value="SNc"/>
    <property type="match status" value="1"/>
</dbReference>
<dbReference type="Proteomes" id="UP000199344">
    <property type="component" value="Unassembled WGS sequence"/>
</dbReference>
<evidence type="ECO:0000259" key="1">
    <source>
        <dbReference type="PROSITE" id="PS50830"/>
    </source>
</evidence>
<dbReference type="EMBL" id="FNAH01000001">
    <property type="protein sequence ID" value="SDD23922.1"/>
    <property type="molecule type" value="Genomic_DNA"/>
</dbReference>
<keyword evidence="3" id="KW-1185">Reference proteome</keyword>
<dbReference type="STRING" id="591205.SAMN05421538_101185"/>
<organism evidence="2 3">
    <name type="scientific">Paracoccus isoporae</name>
    <dbReference type="NCBI Taxonomy" id="591205"/>
    <lineage>
        <taxon>Bacteria</taxon>
        <taxon>Pseudomonadati</taxon>
        <taxon>Pseudomonadota</taxon>
        <taxon>Alphaproteobacteria</taxon>
        <taxon>Rhodobacterales</taxon>
        <taxon>Paracoccaceae</taxon>
        <taxon>Paracoccus</taxon>
    </lineage>
</organism>
<proteinExistence type="predicted"/>
<protein>
    <submittedName>
        <fullName evidence="2">Micrococcal nuclease</fullName>
    </submittedName>
</protein>
<dbReference type="RefSeq" id="WP_090520042.1">
    <property type="nucleotide sequence ID" value="NZ_FNAH01000001.1"/>
</dbReference>
<feature type="domain" description="TNase-like" evidence="1">
    <location>
        <begin position="4"/>
        <end position="157"/>
    </location>
</feature>